<keyword evidence="1" id="KW-1133">Transmembrane helix</keyword>
<evidence type="ECO:0000313" key="3">
    <source>
        <dbReference type="EMBL" id="WNM60917.1"/>
    </source>
</evidence>
<keyword evidence="1" id="KW-0472">Membrane</keyword>
<name>A0AA96GH25_9BACT</name>
<protein>
    <submittedName>
        <fullName evidence="3">GAF domain-containing protein</fullName>
    </submittedName>
</protein>
<feature type="transmembrane region" description="Helical" evidence="1">
    <location>
        <begin position="61"/>
        <end position="79"/>
    </location>
</feature>
<keyword evidence="4" id="KW-1185">Reference proteome</keyword>
<dbReference type="InterPro" id="IPR003018">
    <property type="entry name" value="GAF"/>
</dbReference>
<reference evidence="3 4" key="1">
    <citation type="submission" date="2023-01" db="EMBL/GenBank/DDBJ databases">
        <title>Cultivation and genomic characterization of new, ubiquitous marine nitrite-oxidizing bacteria from the Nitrospirales.</title>
        <authorList>
            <person name="Mueller A.J."/>
            <person name="Daebeler A."/>
            <person name="Herbold C.W."/>
            <person name="Kirkegaard R.H."/>
            <person name="Daims H."/>
        </authorList>
    </citation>
    <scope>NUCLEOTIDE SEQUENCE [LARGE SCALE GENOMIC DNA]</scope>
    <source>
        <strain evidence="3 4">DK</strain>
    </source>
</reference>
<feature type="transmembrane region" description="Helical" evidence="1">
    <location>
        <begin position="91"/>
        <end position="114"/>
    </location>
</feature>
<evidence type="ECO:0000313" key="4">
    <source>
        <dbReference type="Proteomes" id="UP001302494"/>
    </source>
</evidence>
<evidence type="ECO:0000259" key="2">
    <source>
        <dbReference type="Pfam" id="PF13185"/>
    </source>
</evidence>
<dbReference type="Proteomes" id="UP001302494">
    <property type="component" value="Chromosome"/>
</dbReference>
<dbReference type="SUPFAM" id="SSF55781">
    <property type="entry name" value="GAF domain-like"/>
    <property type="match status" value="1"/>
</dbReference>
<proteinExistence type="predicted"/>
<dbReference type="Gene3D" id="3.30.450.40">
    <property type="match status" value="1"/>
</dbReference>
<dbReference type="AlphaFoldDB" id="A0AA96GH25"/>
<dbReference type="InterPro" id="IPR029016">
    <property type="entry name" value="GAF-like_dom_sf"/>
</dbReference>
<feature type="transmembrane region" description="Helical" evidence="1">
    <location>
        <begin position="35"/>
        <end position="54"/>
    </location>
</feature>
<accession>A0AA96GH25</accession>
<dbReference type="RefSeq" id="WP_312742330.1">
    <property type="nucleotide sequence ID" value="NZ_CP116968.1"/>
</dbReference>
<dbReference type="KEGG" id="nneo:PQG83_14270"/>
<dbReference type="EMBL" id="CP116968">
    <property type="protein sequence ID" value="WNM60917.1"/>
    <property type="molecule type" value="Genomic_DNA"/>
</dbReference>
<feature type="transmembrane region" description="Helical" evidence="1">
    <location>
        <begin position="5"/>
        <end position="29"/>
    </location>
</feature>
<gene>
    <name evidence="3" type="ORF">PQG83_14270</name>
</gene>
<organism evidence="3 4">
    <name type="scientific">Candidatus Nitrospira neomarina</name>
    <dbReference type="NCBI Taxonomy" id="3020899"/>
    <lineage>
        <taxon>Bacteria</taxon>
        <taxon>Pseudomonadati</taxon>
        <taxon>Nitrospirota</taxon>
        <taxon>Nitrospiria</taxon>
        <taxon>Nitrospirales</taxon>
        <taxon>Nitrospiraceae</taxon>
        <taxon>Nitrospira</taxon>
    </lineage>
</organism>
<feature type="domain" description="GAF" evidence="2">
    <location>
        <begin position="153"/>
        <end position="297"/>
    </location>
</feature>
<evidence type="ECO:0000256" key="1">
    <source>
        <dbReference type="SAM" id="Phobius"/>
    </source>
</evidence>
<keyword evidence="1" id="KW-0812">Transmembrane</keyword>
<dbReference type="Pfam" id="PF13185">
    <property type="entry name" value="GAF_2"/>
    <property type="match status" value="1"/>
</dbReference>
<sequence length="345" mass="38532">MLKPFLNFSGFSIPIVGYVVLMVGVSLVISLVDGMLPLGVSIGEAYTILVLMGFMAKDKRLIYGGAIAGTILTLEGAFISDPGVALWMAEINRALSIFVIWLVAVFALGQLRFIEEQKESEKMKMAYELLKQETTFLKLNQEIAVLSNTNDPVEDALKGAMKIICDYTGWPVAHLYIRDGDKDLLNPSKIWILRDWGKFETFRQVTESTKFAPGEGLPGRVLASGKVAWIKNVTKDPNFPRARLAKEIGVKAGFAFPILIGPKVVAVMEFFSEEAMEPDGKLLDVMEIIGYLLGRIFERDHAGLKRGEYEDHLRRLYGRIKAVRELENVPGDHKRTAEGIHDELR</sequence>